<protein>
    <recommendedName>
        <fullName evidence="3">C3H1-type domain-containing protein</fullName>
    </recommendedName>
</protein>
<dbReference type="GO" id="GO:0008270">
    <property type="term" value="F:zinc ion binding"/>
    <property type="evidence" value="ECO:0007669"/>
    <property type="project" value="UniProtKB-KW"/>
</dbReference>
<dbReference type="Gene3D" id="4.10.1000.10">
    <property type="entry name" value="Zinc finger, CCCH-type"/>
    <property type="match status" value="1"/>
</dbReference>
<keyword evidence="5" id="KW-1185">Reference proteome</keyword>
<dbReference type="Pfam" id="PF00642">
    <property type="entry name" value="zf-CCCH"/>
    <property type="match status" value="1"/>
</dbReference>
<evidence type="ECO:0000313" key="4">
    <source>
        <dbReference type="EMBL" id="KAK2077354.1"/>
    </source>
</evidence>
<dbReference type="PANTHER" id="PTHR23102:SF24">
    <property type="entry name" value="CLEAVAGE AND POLYADENYLATION SPECIFICITY FACTOR SUBUNIT 4"/>
    <property type="match status" value="1"/>
</dbReference>
<dbReference type="AlphaFoldDB" id="A0AAD9MGQ3"/>
<dbReference type="InterPro" id="IPR000571">
    <property type="entry name" value="Znf_CCCH"/>
</dbReference>
<feature type="domain" description="C3H1-type" evidence="3">
    <location>
        <begin position="15"/>
        <end position="42"/>
    </location>
</feature>
<dbReference type="EMBL" id="JASFZW010000007">
    <property type="protein sequence ID" value="KAK2077354.1"/>
    <property type="molecule type" value="Genomic_DNA"/>
</dbReference>
<evidence type="ECO:0000256" key="2">
    <source>
        <dbReference type="PROSITE-ProRule" id="PRU00723"/>
    </source>
</evidence>
<dbReference type="GO" id="GO:0003723">
    <property type="term" value="F:RNA binding"/>
    <property type="evidence" value="ECO:0007669"/>
    <property type="project" value="InterPro"/>
</dbReference>
<organism evidence="4 5">
    <name type="scientific">Prototheca wickerhamii</name>
    <dbReference type="NCBI Taxonomy" id="3111"/>
    <lineage>
        <taxon>Eukaryota</taxon>
        <taxon>Viridiplantae</taxon>
        <taxon>Chlorophyta</taxon>
        <taxon>core chlorophytes</taxon>
        <taxon>Trebouxiophyceae</taxon>
        <taxon>Chlorellales</taxon>
        <taxon>Chlorellaceae</taxon>
        <taxon>Prototheca</taxon>
    </lineage>
</organism>
<keyword evidence="2" id="KW-0863">Zinc-finger</keyword>
<reference evidence="4" key="1">
    <citation type="submission" date="2021-01" db="EMBL/GenBank/DDBJ databases">
        <authorList>
            <person name="Eckstrom K.M.E."/>
        </authorList>
    </citation>
    <scope>NUCLEOTIDE SEQUENCE</scope>
    <source>
        <strain evidence="4">UVCC 0001</strain>
    </source>
</reference>
<name>A0AAD9MGQ3_PROWI</name>
<evidence type="ECO:0000259" key="3">
    <source>
        <dbReference type="PROSITE" id="PS50103"/>
    </source>
</evidence>
<sequence length="81" mass="9027">MCTHQDCAYLHVKHPAGTAPCPRFLQGFCPDGASCKLRHVTQAMLREERQRGVTDAYRASLFAEDASETPDDVADLDYIPM</sequence>
<dbReference type="PANTHER" id="PTHR23102">
    <property type="entry name" value="CLEAVAGE AND POLYADENYLATION SPECIFICITY FACTOR SUBUNIT 4-RELATED"/>
    <property type="match status" value="1"/>
</dbReference>
<dbReference type="InterPro" id="IPR045348">
    <property type="entry name" value="CPSF4/Yth1"/>
</dbReference>
<accession>A0AAD9MGQ3</accession>
<dbReference type="Proteomes" id="UP001255856">
    <property type="component" value="Unassembled WGS sequence"/>
</dbReference>
<keyword evidence="2" id="KW-0862">Zinc</keyword>
<evidence type="ECO:0000313" key="5">
    <source>
        <dbReference type="Proteomes" id="UP001255856"/>
    </source>
</evidence>
<gene>
    <name evidence="4" type="ORF">QBZ16_004988</name>
</gene>
<keyword evidence="1" id="KW-0677">Repeat</keyword>
<dbReference type="PROSITE" id="PS50103">
    <property type="entry name" value="ZF_C3H1"/>
    <property type="match status" value="1"/>
</dbReference>
<keyword evidence="2" id="KW-0479">Metal-binding</keyword>
<comment type="caution">
    <text evidence="4">The sequence shown here is derived from an EMBL/GenBank/DDBJ whole genome shotgun (WGS) entry which is preliminary data.</text>
</comment>
<evidence type="ECO:0000256" key="1">
    <source>
        <dbReference type="ARBA" id="ARBA00022737"/>
    </source>
</evidence>
<dbReference type="SMART" id="SM00356">
    <property type="entry name" value="ZnF_C3H1"/>
    <property type="match status" value="1"/>
</dbReference>
<feature type="zinc finger region" description="C3H1-type" evidence="2">
    <location>
        <begin position="15"/>
        <end position="42"/>
    </location>
</feature>
<proteinExistence type="predicted"/>